<dbReference type="SUPFAM" id="SSF53098">
    <property type="entry name" value="Ribonuclease H-like"/>
    <property type="match status" value="1"/>
</dbReference>
<dbReference type="Pfam" id="PF01612">
    <property type="entry name" value="DNA_pol_A_exo1"/>
    <property type="match status" value="1"/>
</dbReference>
<feature type="non-terminal residue" evidence="2">
    <location>
        <position position="138"/>
    </location>
</feature>
<dbReference type="AlphaFoldDB" id="A0A843WPS2"/>
<evidence type="ECO:0000313" key="2">
    <source>
        <dbReference type="EMBL" id="MQM11949.1"/>
    </source>
</evidence>
<organism evidence="2 3">
    <name type="scientific">Colocasia esculenta</name>
    <name type="common">Wild taro</name>
    <name type="synonym">Arum esculentum</name>
    <dbReference type="NCBI Taxonomy" id="4460"/>
    <lineage>
        <taxon>Eukaryota</taxon>
        <taxon>Viridiplantae</taxon>
        <taxon>Streptophyta</taxon>
        <taxon>Embryophyta</taxon>
        <taxon>Tracheophyta</taxon>
        <taxon>Spermatophyta</taxon>
        <taxon>Magnoliopsida</taxon>
        <taxon>Liliopsida</taxon>
        <taxon>Araceae</taxon>
        <taxon>Aroideae</taxon>
        <taxon>Colocasieae</taxon>
        <taxon>Colocasia</taxon>
    </lineage>
</organism>
<dbReference type="OrthoDB" id="2250022at2759"/>
<comment type="caution">
    <text evidence="2">The sequence shown here is derived from an EMBL/GenBank/DDBJ whole genome shotgun (WGS) entry which is preliminary data.</text>
</comment>
<dbReference type="GO" id="GO:0000176">
    <property type="term" value="C:nuclear exosome (RNase complex)"/>
    <property type="evidence" value="ECO:0007669"/>
    <property type="project" value="TreeGrafter"/>
</dbReference>
<evidence type="ECO:0000313" key="3">
    <source>
        <dbReference type="Proteomes" id="UP000652761"/>
    </source>
</evidence>
<dbReference type="InterPro" id="IPR036397">
    <property type="entry name" value="RNaseH_sf"/>
</dbReference>
<dbReference type="GO" id="GO:0071051">
    <property type="term" value="P:poly(A)-dependent snoRNA 3'-end processing"/>
    <property type="evidence" value="ECO:0007669"/>
    <property type="project" value="TreeGrafter"/>
</dbReference>
<dbReference type="InterPro" id="IPR045092">
    <property type="entry name" value="Rrp6-like"/>
</dbReference>
<protein>
    <recommendedName>
        <fullName evidence="1">3'-5' exonuclease domain-containing protein</fullName>
    </recommendedName>
</protein>
<name>A0A843WPS2_COLES</name>
<dbReference type="GO" id="GO:0005730">
    <property type="term" value="C:nucleolus"/>
    <property type="evidence" value="ECO:0007669"/>
    <property type="project" value="TreeGrafter"/>
</dbReference>
<proteinExistence type="predicted"/>
<dbReference type="GO" id="GO:0071035">
    <property type="term" value="P:nuclear polyadenylation-dependent rRNA catabolic process"/>
    <property type="evidence" value="ECO:0007669"/>
    <property type="project" value="TreeGrafter"/>
</dbReference>
<dbReference type="GO" id="GO:0003727">
    <property type="term" value="F:single-stranded RNA binding"/>
    <property type="evidence" value="ECO:0007669"/>
    <property type="project" value="TreeGrafter"/>
</dbReference>
<dbReference type="GO" id="GO:0071044">
    <property type="term" value="P:histone mRNA catabolic process"/>
    <property type="evidence" value="ECO:0007669"/>
    <property type="project" value="TreeGrafter"/>
</dbReference>
<dbReference type="GO" id="GO:0071036">
    <property type="term" value="P:nuclear polyadenylation-dependent snoRNA catabolic process"/>
    <property type="evidence" value="ECO:0007669"/>
    <property type="project" value="TreeGrafter"/>
</dbReference>
<dbReference type="InterPro" id="IPR012337">
    <property type="entry name" value="RNaseH-like_sf"/>
</dbReference>
<dbReference type="GO" id="GO:0071037">
    <property type="term" value="P:nuclear polyadenylation-dependent snRNA catabolic process"/>
    <property type="evidence" value="ECO:0007669"/>
    <property type="project" value="TreeGrafter"/>
</dbReference>
<dbReference type="PANTHER" id="PTHR12124">
    <property type="entry name" value="POLYMYOSITIS/SCLERODERMA AUTOANTIGEN-RELATED"/>
    <property type="match status" value="1"/>
</dbReference>
<keyword evidence="3" id="KW-1185">Reference proteome</keyword>
<reference evidence="2" key="1">
    <citation type="submission" date="2017-07" db="EMBL/GenBank/DDBJ databases">
        <title>Taro Niue Genome Assembly and Annotation.</title>
        <authorList>
            <person name="Atibalentja N."/>
            <person name="Keating K."/>
            <person name="Fields C.J."/>
        </authorList>
    </citation>
    <scope>NUCLEOTIDE SEQUENCE</scope>
    <source>
        <strain evidence="2">Niue_2</strain>
        <tissue evidence="2">Leaf</tissue>
    </source>
</reference>
<dbReference type="GO" id="GO:0000175">
    <property type="term" value="F:3'-5'-RNA exonuclease activity"/>
    <property type="evidence" value="ECO:0007669"/>
    <property type="project" value="InterPro"/>
</dbReference>
<dbReference type="InterPro" id="IPR002562">
    <property type="entry name" value="3'-5'_exonuclease_dom"/>
</dbReference>
<feature type="domain" description="3'-5' exonuclease" evidence="1">
    <location>
        <begin position="37"/>
        <end position="114"/>
    </location>
</feature>
<gene>
    <name evidence="2" type="ORF">Taro_044862</name>
</gene>
<dbReference type="GO" id="GO:0071040">
    <property type="term" value="P:nuclear polyadenylation-dependent antisense transcript catabolic process"/>
    <property type="evidence" value="ECO:0007669"/>
    <property type="project" value="TreeGrafter"/>
</dbReference>
<dbReference type="GO" id="GO:0071039">
    <property type="term" value="P:nuclear polyadenylation-dependent CUT catabolic process"/>
    <property type="evidence" value="ECO:0007669"/>
    <property type="project" value="TreeGrafter"/>
</dbReference>
<dbReference type="GO" id="GO:0071038">
    <property type="term" value="P:TRAMP-dependent tRNA surveillance pathway"/>
    <property type="evidence" value="ECO:0007669"/>
    <property type="project" value="TreeGrafter"/>
</dbReference>
<dbReference type="GO" id="GO:0000467">
    <property type="term" value="P:exonucleolytic trimming to generate mature 3'-end of 5.8S rRNA from tricistronic rRNA transcript (SSU-rRNA, 5.8S rRNA, LSU-rRNA)"/>
    <property type="evidence" value="ECO:0007669"/>
    <property type="project" value="InterPro"/>
</dbReference>
<dbReference type="Gene3D" id="3.30.420.10">
    <property type="entry name" value="Ribonuclease H-like superfamily/Ribonuclease H"/>
    <property type="match status" value="1"/>
</dbReference>
<sequence length="138" mass="15709">VSLGLHPYEDEITLLLEQPPDLPKFANNDLTDLGPSYVWISTERQLESLAEILNKEQAFAVDTEQHSVRSFLGFTALMQISTKDNDFLLDTVALHDVMGILQHIFSNPSVCKVNYPTKYILVLFHGHCSKMVFCFFFV</sequence>
<dbReference type="Proteomes" id="UP000652761">
    <property type="component" value="Unassembled WGS sequence"/>
</dbReference>
<accession>A0A843WPS2</accession>
<dbReference type="PANTHER" id="PTHR12124:SF68">
    <property type="entry name" value="PROTEIN RRP6-LIKE 3"/>
    <property type="match status" value="1"/>
</dbReference>
<evidence type="ECO:0000259" key="1">
    <source>
        <dbReference type="Pfam" id="PF01612"/>
    </source>
</evidence>
<dbReference type="EMBL" id="NMUH01005153">
    <property type="protein sequence ID" value="MQM11949.1"/>
    <property type="molecule type" value="Genomic_DNA"/>
</dbReference>